<evidence type="ECO:0000313" key="7">
    <source>
        <dbReference type="Proteomes" id="UP000236884"/>
    </source>
</evidence>
<dbReference type="GO" id="GO:0009055">
    <property type="term" value="F:electron transfer activity"/>
    <property type="evidence" value="ECO:0007669"/>
    <property type="project" value="InterPro"/>
</dbReference>
<dbReference type="PANTHER" id="PTHR35008">
    <property type="entry name" value="BLL4482 PROTEIN-RELATED"/>
    <property type="match status" value="1"/>
</dbReference>
<protein>
    <submittedName>
        <fullName evidence="6">Cytochrome c</fullName>
    </submittedName>
</protein>
<evidence type="ECO:0000313" key="6">
    <source>
        <dbReference type="EMBL" id="BAT59168.1"/>
    </source>
</evidence>
<dbReference type="GO" id="GO:0020037">
    <property type="term" value="F:heme binding"/>
    <property type="evidence" value="ECO:0007669"/>
    <property type="project" value="InterPro"/>
</dbReference>
<organism evidence="6 7">
    <name type="scientific">Variibacter gotjawalensis</name>
    <dbReference type="NCBI Taxonomy" id="1333996"/>
    <lineage>
        <taxon>Bacteria</taxon>
        <taxon>Pseudomonadati</taxon>
        <taxon>Pseudomonadota</taxon>
        <taxon>Alphaproteobacteria</taxon>
        <taxon>Hyphomicrobiales</taxon>
        <taxon>Nitrobacteraceae</taxon>
        <taxon>Variibacter</taxon>
    </lineage>
</organism>
<dbReference type="SUPFAM" id="SSF46626">
    <property type="entry name" value="Cytochrome c"/>
    <property type="match status" value="1"/>
</dbReference>
<evidence type="ECO:0000256" key="2">
    <source>
        <dbReference type="ARBA" id="ARBA00022723"/>
    </source>
</evidence>
<evidence type="ECO:0000259" key="5">
    <source>
        <dbReference type="PROSITE" id="PS51007"/>
    </source>
</evidence>
<evidence type="ECO:0000256" key="4">
    <source>
        <dbReference type="PROSITE-ProRule" id="PRU00433"/>
    </source>
</evidence>
<evidence type="ECO:0000256" key="3">
    <source>
        <dbReference type="ARBA" id="ARBA00023004"/>
    </source>
</evidence>
<dbReference type="InterPro" id="IPR051459">
    <property type="entry name" value="Cytochrome_c-type_DH"/>
</dbReference>
<dbReference type="Pfam" id="PF00034">
    <property type="entry name" value="Cytochrom_C"/>
    <property type="match status" value="1"/>
</dbReference>
<gene>
    <name evidence="6" type="ORF">GJW-30_1_01698</name>
</gene>
<dbReference type="Proteomes" id="UP000236884">
    <property type="component" value="Chromosome"/>
</dbReference>
<dbReference type="PANTHER" id="PTHR35008:SF8">
    <property type="entry name" value="ALCOHOL DEHYDROGENASE CYTOCHROME C SUBUNIT"/>
    <property type="match status" value="1"/>
</dbReference>
<dbReference type="Gene3D" id="1.10.760.10">
    <property type="entry name" value="Cytochrome c-like domain"/>
    <property type="match status" value="1"/>
</dbReference>
<dbReference type="InterPro" id="IPR009056">
    <property type="entry name" value="Cyt_c-like_dom"/>
</dbReference>
<keyword evidence="7" id="KW-1185">Reference proteome</keyword>
<sequence length="272" mass="29891">MSKWVDANGPASFETRGFTALLRMRGEFGFPAFFRPHPEERQVGGANPAASRRTRAALAIIAFSIGFATLANAQQKPPPLGIGREATQHEIAGWDIDVRPDGQGLPHGKGTVKQGEEIYVNQCSACHGEFGESAGRWPILSGGAGTLKSHDPVKSVGSYWPYASTLFDYIRRAMPYGNAQSLSNDELYAVTAYVLYLNDIIRDEDFELSEKTFKTIKLPNQAFHDDDRETTEKHFWQKTPCMKDCTPGAVKVTGRARVLDVTPEAGKGPKVD</sequence>
<dbReference type="GO" id="GO:0046872">
    <property type="term" value="F:metal ion binding"/>
    <property type="evidence" value="ECO:0007669"/>
    <property type="project" value="UniProtKB-KW"/>
</dbReference>
<feature type="domain" description="Cytochrome c" evidence="5">
    <location>
        <begin position="110"/>
        <end position="198"/>
    </location>
</feature>
<evidence type="ECO:0000256" key="1">
    <source>
        <dbReference type="ARBA" id="ARBA00022617"/>
    </source>
</evidence>
<keyword evidence="2 4" id="KW-0479">Metal-binding</keyword>
<name>A0A0S3PTM3_9BRAD</name>
<dbReference type="InterPro" id="IPR036909">
    <property type="entry name" value="Cyt_c-like_dom_sf"/>
</dbReference>
<dbReference type="AlphaFoldDB" id="A0A0S3PTM3"/>
<dbReference type="EMBL" id="AP014946">
    <property type="protein sequence ID" value="BAT59168.1"/>
    <property type="molecule type" value="Genomic_DNA"/>
</dbReference>
<proteinExistence type="predicted"/>
<reference evidence="6 7" key="1">
    <citation type="submission" date="2015-08" db="EMBL/GenBank/DDBJ databases">
        <title>Investigation of the bacterial diversity of lava forest soil.</title>
        <authorList>
            <person name="Lee J.S."/>
        </authorList>
    </citation>
    <scope>NUCLEOTIDE SEQUENCE [LARGE SCALE GENOMIC DNA]</scope>
    <source>
        <strain evidence="6 7">GJW-30</strain>
    </source>
</reference>
<dbReference type="RefSeq" id="WP_245408693.1">
    <property type="nucleotide sequence ID" value="NZ_AP014946.1"/>
</dbReference>
<dbReference type="KEGG" id="vgo:GJW-30_1_01698"/>
<keyword evidence="1 4" id="KW-0349">Heme</keyword>
<dbReference type="PROSITE" id="PS51007">
    <property type="entry name" value="CYTC"/>
    <property type="match status" value="1"/>
</dbReference>
<keyword evidence="3 4" id="KW-0408">Iron</keyword>
<accession>A0A0S3PTM3</accession>